<protein>
    <submittedName>
        <fullName evidence="2">Uncharacterized protein</fullName>
    </submittedName>
</protein>
<accession>W2YF37</accession>
<sequence>MSRGLGVQTSLELVGGRVLPEFGACTTVAVKEIMSEVKGRAAAVVSLPLLTILRADVLVLSLASWCVATAWSAARASLLEVSGPHSTDADSAEGMCARGGNK</sequence>
<evidence type="ECO:0000256" key="1">
    <source>
        <dbReference type="SAM" id="MobiDB-lite"/>
    </source>
</evidence>
<reference evidence="2 3" key="1">
    <citation type="submission" date="2013-11" db="EMBL/GenBank/DDBJ databases">
        <title>The Genome Sequence of Phytophthora parasitica P10297.</title>
        <authorList>
            <consortium name="The Broad Institute Genomics Platform"/>
            <person name="Russ C."/>
            <person name="Tyler B."/>
            <person name="Panabieres F."/>
            <person name="Shan W."/>
            <person name="Tripathy S."/>
            <person name="Grunwald N."/>
            <person name="Machado M."/>
            <person name="Johnson C.S."/>
            <person name="Walker B."/>
            <person name="Young S.K."/>
            <person name="Zeng Q."/>
            <person name="Gargeya S."/>
            <person name="Fitzgerald M."/>
            <person name="Haas B."/>
            <person name="Abouelleil A."/>
            <person name="Allen A.W."/>
            <person name="Alvarado L."/>
            <person name="Arachchi H.M."/>
            <person name="Berlin A.M."/>
            <person name="Chapman S.B."/>
            <person name="Gainer-Dewar J."/>
            <person name="Goldberg J."/>
            <person name="Griggs A."/>
            <person name="Gujja S."/>
            <person name="Hansen M."/>
            <person name="Howarth C."/>
            <person name="Imamovic A."/>
            <person name="Ireland A."/>
            <person name="Larimer J."/>
            <person name="McCowan C."/>
            <person name="Murphy C."/>
            <person name="Pearson M."/>
            <person name="Poon T.W."/>
            <person name="Priest M."/>
            <person name="Roberts A."/>
            <person name="Saif S."/>
            <person name="Shea T."/>
            <person name="Sisk P."/>
            <person name="Sykes S."/>
            <person name="Wortman J."/>
            <person name="Nusbaum C."/>
            <person name="Birren B."/>
        </authorList>
    </citation>
    <scope>NUCLEOTIDE SEQUENCE [LARGE SCALE GENOMIC DNA]</scope>
    <source>
        <strain evidence="2 3">P10297</strain>
    </source>
</reference>
<gene>
    <name evidence="2" type="ORF">F442_17938</name>
</gene>
<dbReference type="EMBL" id="ANIY01003728">
    <property type="protein sequence ID" value="ETP33581.1"/>
    <property type="molecule type" value="Genomic_DNA"/>
</dbReference>
<name>W2YF37_PHYNI</name>
<dbReference type="Proteomes" id="UP000018948">
    <property type="component" value="Unassembled WGS sequence"/>
</dbReference>
<proteinExistence type="predicted"/>
<dbReference type="AlphaFoldDB" id="W2YF37"/>
<feature type="region of interest" description="Disordered" evidence="1">
    <location>
        <begin position="83"/>
        <end position="102"/>
    </location>
</feature>
<organism evidence="2 3">
    <name type="scientific">Phytophthora nicotianae P10297</name>
    <dbReference type="NCBI Taxonomy" id="1317064"/>
    <lineage>
        <taxon>Eukaryota</taxon>
        <taxon>Sar</taxon>
        <taxon>Stramenopiles</taxon>
        <taxon>Oomycota</taxon>
        <taxon>Peronosporomycetes</taxon>
        <taxon>Peronosporales</taxon>
        <taxon>Peronosporaceae</taxon>
        <taxon>Phytophthora</taxon>
    </lineage>
</organism>
<evidence type="ECO:0000313" key="3">
    <source>
        <dbReference type="Proteomes" id="UP000018948"/>
    </source>
</evidence>
<evidence type="ECO:0000313" key="2">
    <source>
        <dbReference type="EMBL" id="ETP33581.1"/>
    </source>
</evidence>
<comment type="caution">
    <text evidence="2">The sequence shown here is derived from an EMBL/GenBank/DDBJ whole genome shotgun (WGS) entry which is preliminary data.</text>
</comment>